<accession>A0A5B8U7N8</accession>
<feature type="region of interest" description="Disordered" evidence="1">
    <location>
        <begin position="117"/>
        <end position="164"/>
    </location>
</feature>
<evidence type="ECO:0000313" key="2">
    <source>
        <dbReference type="EMBL" id="QEC48967.1"/>
    </source>
</evidence>
<dbReference type="AlphaFoldDB" id="A0A5B8U7N8"/>
<name>A0A5B8U7N8_9ACTN</name>
<dbReference type="KEGG" id="bsol:FSW04_16230"/>
<dbReference type="EMBL" id="CP042430">
    <property type="protein sequence ID" value="QEC48967.1"/>
    <property type="molecule type" value="Genomic_DNA"/>
</dbReference>
<evidence type="ECO:0000313" key="3">
    <source>
        <dbReference type="Proteomes" id="UP000321805"/>
    </source>
</evidence>
<sequence length="164" mass="17835">MNTQFTDPRGRYDLTDTGKPRVVRRLREAIEIRMYMRHLDRHDPDQAAMVRAVYVPPGQTLADQLNMRAVRAVLGASGEVIASYTGLDGRVHKTRMTAPNTPTATSLNIPTARRCGARTRGAGRPAGTRCRRKATSRDDGSSEPGEPGLAGGGSRHSIDLEVLA</sequence>
<gene>
    <name evidence="2" type="ORF">FSW04_16230</name>
</gene>
<reference evidence="2 3" key="1">
    <citation type="journal article" date="2018" name="J. Microbiol.">
        <title>Baekduia soli gen. nov., sp. nov., a novel bacterium isolated from the soil of Baekdu Mountain and proposal of a novel family name, Baekduiaceae fam. nov.</title>
        <authorList>
            <person name="An D.S."/>
            <person name="Siddiqi M.Z."/>
            <person name="Kim K.H."/>
            <person name="Yu H.S."/>
            <person name="Im W.T."/>
        </authorList>
    </citation>
    <scope>NUCLEOTIDE SEQUENCE [LARGE SCALE GENOMIC DNA]</scope>
    <source>
        <strain evidence="2 3">BR7-21</strain>
    </source>
</reference>
<dbReference type="RefSeq" id="WP_146921096.1">
    <property type="nucleotide sequence ID" value="NZ_CP042430.1"/>
</dbReference>
<dbReference type="Proteomes" id="UP000321805">
    <property type="component" value="Chromosome"/>
</dbReference>
<proteinExistence type="predicted"/>
<feature type="compositionally biased region" description="Low complexity" evidence="1">
    <location>
        <begin position="117"/>
        <end position="128"/>
    </location>
</feature>
<evidence type="ECO:0000256" key="1">
    <source>
        <dbReference type="SAM" id="MobiDB-lite"/>
    </source>
</evidence>
<protein>
    <submittedName>
        <fullName evidence="2">Uncharacterized protein</fullName>
    </submittedName>
</protein>
<organism evidence="2 3">
    <name type="scientific">Baekduia soli</name>
    <dbReference type="NCBI Taxonomy" id="496014"/>
    <lineage>
        <taxon>Bacteria</taxon>
        <taxon>Bacillati</taxon>
        <taxon>Actinomycetota</taxon>
        <taxon>Thermoleophilia</taxon>
        <taxon>Solirubrobacterales</taxon>
        <taxon>Baekduiaceae</taxon>
        <taxon>Baekduia</taxon>
    </lineage>
</organism>
<keyword evidence="3" id="KW-1185">Reference proteome</keyword>